<protein>
    <submittedName>
        <fullName evidence="6">Serine/threonine-protein kinase HipA</fullName>
        <ecNumber evidence="6">2.7.11.1</ecNumber>
    </submittedName>
</protein>
<gene>
    <name evidence="6" type="ORF">J2Z17_001100</name>
</gene>
<dbReference type="InterPro" id="IPR017508">
    <property type="entry name" value="HipA_N1"/>
</dbReference>
<evidence type="ECO:0000313" key="7">
    <source>
        <dbReference type="Proteomes" id="UP000759443"/>
    </source>
</evidence>
<evidence type="ECO:0000259" key="4">
    <source>
        <dbReference type="Pfam" id="PF07804"/>
    </source>
</evidence>
<dbReference type="NCBIfam" id="TIGR03071">
    <property type="entry name" value="couple_hipA"/>
    <property type="match status" value="1"/>
</dbReference>
<keyword evidence="2 6" id="KW-0808">Transferase</keyword>
<keyword evidence="3 6" id="KW-0418">Kinase</keyword>
<keyword evidence="7" id="KW-1185">Reference proteome</keyword>
<evidence type="ECO:0000313" key="6">
    <source>
        <dbReference type="EMBL" id="MBP1849679.1"/>
    </source>
</evidence>
<dbReference type="GO" id="GO:0004674">
    <property type="term" value="F:protein serine/threonine kinase activity"/>
    <property type="evidence" value="ECO:0007669"/>
    <property type="project" value="UniProtKB-EC"/>
</dbReference>
<organism evidence="6 7">
    <name type="scientific">Rhizobium halophytocola</name>
    <dbReference type="NCBI Taxonomy" id="735519"/>
    <lineage>
        <taxon>Bacteria</taxon>
        <taxon>Pseudomonadati</taxon>
        <taxon>Pseudomonadota</taxon>
        <taxon>Alphaproteobacteria</taxon>
        <taxon>Hyphomicrobiales</taxon>
        <taxon>Rhizobiaceae</taxon>
        <taxon>Rhizobium/Agrobacterium group</taxon>
        <taxon>Rhizobium</taxon>
    </lineage>
</organism>
<dbReference type="Pfam" id="PF13657">
    <property type="entry name" value="Couple_hipA"/>
    <property type="match status" value="1"/>
</dbReference>
<evidence type="ECO:0000259" key="5">
    <source>
        <dbReference type="Pfam" id="PF13657"/>
    </source>
</evidence>
<dbReference type="Proteomes" id="UP000759443">
    <property type="component" value="Unassembled WGS sequence"/>
</dbReference>
<comment type="caution">
    <text evidence="6">The sequence shown here is derived from an EMBL/GenBank/DDBJ whole genome shotgun (WGS) entry which is preliminary data.</text>
</comment>
<dbReference type="Pfam" id="PF07804">
    <property type="entry name" value="HipA_C"/>
    <property type="match status" value="1"/>
</dbReference>
<dbReference type="EMBL" id="JAGGJU010000002">
    <property type="protein sequence ID" value="MBP1849679.1"/>
    <property type="molecule type" value="Genomic_DNA"/>
</dbReference>
<sequence length="417" mass="44660">MTIVYYDTIPVADLNDETPLEAPLALAYRREWEARASAFPLSLTMPLGQGPYGAERVLPFLANLLPETHLNEIGLRLKVSPQDVLGLLAHLGRDTAGAFSFGAPRKAGNNLRPVPDAAALERIIDALPERPFLVGEHGVSMSLAGVQDKLPVFVGDGGAISIPVDGTPSTHILKPDIRRLAGSVENEAFCLMLAKLCGLPAAEATVGIAGSRRYLLVARYDRITDAAGVVRRVHQEDLCQLTGLLPAEKYQRSGRIGHQGATLAHLFQAVAAHVSPGERLALMDGVIFNALICNSDSHAKNYSVLIGAGSTARLAPFYDLMCAAVYQNVDQSLPQAIAGKLHAAELHGADWKALAETVGLSAAATLRRVEDLAERVTSHTAEAARAIAAQSGDPSRVLERVTHEIAKRCARIRRQVR</sequence>
<evidence type="ECO:0000256" key="2">
    <source>
        <dbReference type="ARBA" id="ARBA00022679"/>
    </source>
</evidence>
<comment type="similarity">
    <text evidence="1">Belongs to the HipA Ser/Thr kinase family.</text>
</comment>
<evidence type="ECO:0000256" key="3">
    <source>
        <dbReference type="ARBA" id="ARBA00022777"/>
    </source>
</evidence>
<dbReference type="CDD" id="cd17793">
    <property type="entry name" value="HipA"/>
    <property type="match status" value="1"/>
</dbReference>
<dbReference type="Gene3D" id="1.10.1070.20">
    <property type="match status" value="1"/>
</dbReference>
<accession>A0ABS4DVL7</accession>
<feature type="domain" description="HipA N-terminal subdomain 1" evidence="5">
    <location>
        <begin position="4"/>
        <end position="101"/>
    </location>
</feature>
<dbReference type="InterPro" id="IPR012893">
    <property type="entry name" value="HipA-like_C"/>
</dbReference>
<dbReference type="RefSeq" id="WP_209942921.1">
    <property type="nucleotide sequence ID" value="NZ_JAGGJU010000002.1"/>
</dbReference>
<dbReference type="PANTHER" id="PTHR37419">
    <property type="entry name" value="SERINE/THREONINE-PROTEIN KINASE TOXIN HIPA"/>
    <property type="match status" value="1"/>
</dbReference>
<proteinExistence type="inferred from homology"/>
<dbReference type="PANTHER" id="PTHR37419:SF1">
    <property type="entry name" value="SERINE_THREONINE-PROTEIN KINASE TOXIN HIPA"/>
    <property type="match status" value="1"/>
</dbReference>
<dbReference type="InterPro" id="IPR052028">
    <property type="entry name" value="HipA_Ser/Thr_kinase"/>
</dbReference>
<evidence type="ECO:0000256" key="1">
    <source>
        <dbReference type="ARBA" id="ARBA00010164"/>
    </source>
</evidence>
<reference evidence="6 7" key="1">
    <citation type="submission" date="2021-03" db="EMBL/GenBank/DDBJ databases">
        <title>Genomic Encyclopedia of Type Strains, Phase IV (KMG-IV): sequencing the most valuable type-strain genomes for metagenomic binning, comparative biology and taxonomic classification.</title>
        <authorList>
            <person name="Goeker M."/>
        </authorList>
    </citation>
    <scope>NUCLEOTIDE SEQUENCE [LARGE SCALE GENOMIC DNA]</scope>
    <source>
        <strain evidence="6 7">DSM 21600</strain>
    </source>
</reference>
<name>A0ABS4DVL7_9HYPH</name>
<feature type="domain" description="HipA-like C-terminal" evidence="4">
    <location>
        <begin position="141"/>
        <end position="378"/>
    </location>
</feature>
<dbReference type="EC" id="2.7.11.1" evidence="6"/>